<keyword evidence="5 11" id="KW-0812">Transmembrane</keyword>
<accession>A0AAD6IZI8</accession>
<keyword evidence="9" id="KW-0325">Glycoprotein</keyword>
<evidence type="ECO:0000256" key="4">
    <source>
        <dbReference type="ARBA" id="ARBA00022679"/>
    </source>
</evidence>
<dbReference type="PANTHER" id="PTHR31392:SF1">
    <property type="entry name" value="ALPHA-1,3-MANNOSYLTRANSFERASE MNN1-RELATED"/>
    <property type="match status" value="1"/>
</dbReference>
<dbReference type="Gene3D" id="3.90.550.10">
    <property type="entry name" value="Spore Coat Polysaccharide Biosynthesis Protein SpsA, Chain A"/>
    <property type="match status" value="1"/>
</dbReference>
<gene>
    <name evidence="12" type="ORF">Dda_4641</name>
</gene>
<dbReference type="InterPro" id="IPR022751">
    <property type="entry name" value="Alpha_mannosyltransferase"/>
</dbReference>
<dbReference type="InterPro" id="IPR029044">
    <property type="entry name" value="Nucleotide-diphossugar_trans"/>
</dbReference>
<keyword evidence="3" id="KW-0328">Glycosyltransferase</keyword>
<feature type="compositionally biased region" description="Basic and acidic residues" evidence="10">
    <location>
        <begin position="68"/>
        <end position="77"/>
    </location>
</feature>
<dbReference type="SUPFAM" id="SSF53448">
    <property type="entry name" value="Nucleotide-diphospho-sugar transferases"/>
    <property type="match status" value="1"/>
</dbReference>
<comment type="caution">
    <text evidence="12">The sequence shown here is derived from an EMBL/GenBank/DDBJ whole genome shotgun (WGS) entry which is preliminary data.</text>
</comment>
<evidence type="ECO:0000256" key="8">
    <source>
        <dbReference type="ARBA" id="ARBA00023136"/>
    </source>
</evidence>
<feature type="compositionally biased region" description="Low complexity" evidence="10">
    <location>
        <begin position="551"/>
        <end position="566"/>
    </location>
</feature>
<evidence type="ECO:0000256" key="6">
    <source>
        <dbReference type="ARBA" id="ARBA00022968"/>
    </source>
</evidence>
<sequence length="681" mass="76680">MSGIMKGRMNKPLGLFGSPPPPKEGRFHSPQYLERRKNTLLKVLAGALALALTYVVYVSTSDPKTASRHTERAKELLTKPAPAPDLDDVPGARLPQVVNIPAVGPEPAANIQTEPPTQPAEPVDENIVVQKPNPRRKQQKTYEAPSDDNDDAKPAGKATYNNKPEDEVAPVAKKSKPQSSGGAGSASFRKALTRIFDLLPDEIHVRELLRPIEGTGKEKLRETGLRTRAFKTFFEAWENLHLVRQDDDVFVRDDIVQELRADPSIDNIAQTIHQYEAYRGFLQRLANLLFPFITPYFSDHMSLHSQMHKGGRGIVLTGGDKQAPFMLTSIPSFRKLGCNLPIEVMYLGESDLSEDYRAELEQMDGVVTRDISAMVSDKGWRLAGWAAKPFAMLFSSFREVIFIDADSLFFKNPEVLFEDEQYKKFGALFFRDRIIMPENKKRWLQQVIPKPISKNVRQSRLWTGQSGHQQESGVVVVDKWRHFVAMLLVTRMNGPDRDGNESKGIVGVYDMVYGDKETFWLGWELVGDTDYAFHKGNAGIMGELKKQDPITTTTTSTADAEAATPTTDDEEVPTPAATKHTICAPQLLHLDLDGRPLWFNGWILSNKFDDKKHKANNFQRFISETPEPKDKNSDEPDQWKLKQNNICCLTSHESFEFSEEEKSALQMIMDIAFEVGAYGKK</sequence>
<feature type="region of interest" description="Disordered" evidence="10">
    <location>
        <begin position="549"/>
        <end position="574"/>
    </location>
</feature>
<keyword evidence="13" id="KW-1185">Reference proteome</keyword>
<comment type="similarity">
    <text evidence="2">Belongs to the MNN1/MNT family.</text>
</comment>
<dbReference type="GO" id="GO:0005794">
    <property type="term" value="C:Golgi apparatus"/>
    <property type="evidence" value="ECO:0007669"/>
    <property type="project" value="TreeGrafter"/>
</dbReference>
<dbReference type="GO" id="GO:0000033">
    <property type="term" value="F:alpha-1,3-mannosyltransferase activity"/>
    <property type="evidence" value="ECO:0007669"/>
    <property type="project" value="TreeGrafter"/>
</dbReference>
<evidence type="ECO:0000256" key="1">
    <source>
        <dbReference type="ARBA" id="ARBA00004606"/>
    </source>
</evidence>
<feature type="region of interest" description="Disordered" evidence="10">
    <location>
        <begin position="1"/>
        <end position="28"/>
    </location>
</feature>
<evidence type="ECO:0000256" key="3">
    <source>
        <dbReference type="ARBA" id="ARBA00022676"/>
    </source>
</evidence>
<organism evidence="12 13">
    <name type="scientific">Drechslerella dactyloides</name>
    <name type="common">Nematode-trapping fungus</name>
    <name type="synonym">Arthrobotrys dactyloides</name>
    <dbReference type="NCBI Taxonomy" id="74499"/>
    <lineage>
        <taxon>Eukaryota</taxon>
        <taxon>Fungi</taxon>
        <taxon>Dikarya</taxon>
        <taxon>Ascomycota</taxon>
        <taxon>Pezizomycotina</taxon>
        <taxon>Orbiliomycetes</taxon>
        <taxon>Orbiliales</taxon>
        <taxon>Orbiliaceae</taxon>
        <taxon>Drechslerella</taxon>
    </lineage>
</organism>
<dbReference type="EMBL" id="JAQGDS010000005">
    <property type="protein sequence ID" value="KAJ6260415.1"/>
    <property type="molecule type" value="Genomic_DNA"/>
</dbReference>
<protein>
    <recommendedName>
        <fullName evidence="14">Alpha-1,3-mannosyltransferase</fullName>
    </recommendedName>
</protein>
<feature type="region of interest" description="Disordered" evidence="10">
    <location>
        <begin position="106"/>
        <end position="186"/>
    </location>
</feature>
<dbReference type="AlphaFoldDB" id="A0AAD6IZI8"/>
<keyword evidence="7 11" id="KW-1133">Transmembrane helix</keyword>
<evidence type="ECO:0000256" key="10">
    <source>
        <dbReference type="SAM" id="MobiDB-lite"/>
    </source>
</evidence>
<evidence type="ECO:0000313" key="13">
    <source>
        <dbReference type="Proteomes" id="UP001221413"/>
    </source>
</evidence>
<comment type="subcellular location">
    <subcellularLocation>
        <location evidence="1">Membrane</location>
        <topology evidence="1">Single-pass type II membrane protein</topology>
    </subcellularLocation>
</comment>
<proteinExistence type="inferred from homology"/>
<dbReference type="Proteomes" id="UP001221413">
    <property type="component" value="Unassembled WGS sequence"/>
</dbReference>
<feature type="transmembrane region" description="Helical" evidence="11">
    <location>
        <begin position="39"/>
        <end position="57"/>
    </location>
</feature>
<evidence type="ECO:0000256" key="7">
    <source>
        <dbReference type="ARBA" id="ARBA00022989"/>
    </source>
</evidence>
<dbReference type="PANTHER" id="PTHR31392">
    <property type="entry name" value="ALPHA-1,3-MANNOSYLTRANSFERASE MNN1-RELATED"/>
    <property type="match status" value="1"/>
</dbReference>
<evidence type="ECO:0000256" key="11">
    <source>
        <dbReference type="SAM" id="Phobius"/>
    </source>
</evidence>
<evidence type="ECO:0000256" key="2">
    <source>
        <dbReference type="ARBA" id="ARBA00009105"/>
    </source>
</evidence>
<feature type="region of interest" description="Disordered" evidence="10">
    <location>
        <begin position="61"/>
        <end position="92"/>
    </location>
</feature>
<evidence type="ECO:0000256" key="5">
    <source>
        <dbReference type="ARBA" id="ARBA00022692"/>
    </source>
</evidence>
<keyword evidence="8 11" id="KW-0472">Membrane</keyword>
<keyword evidence="6" id="KW-0735">Signal-anchor</keyword>
<dbReference type="GO" id="GO:0006493">
    <property type="term" value="P:protein O-linked glycosylation"/>
    <property type="evidence" value="ECO:0007669"/>
    <property type="project" value="TreeGrafter"/>
</dbReference>
<reference evidence="12" key="1">
    <citation type="submission" date="2023-01" db="EMBL/GenBank/DDBJ databases">
        <title>The chitinases involved in constricting ring structure development in the nematode-trapping fungus Drechslerella dactyloides.</title>
        <authorList>
            <person name="Wang R."/>
            <person name="Zhang L."/>
            <person name="Tang P."/>
            <person name="Li S."/>
            <person name="Liang L."/>
        </authorList>
    </citation>
    <scope>NUCLEOTIDE SEQUENCE</scope>
    <source>
        <strain evidence="12">YMF1.00031</strain>
    </source>
</reference>
<keyword evidence="4" id="KW-0808">Transferase</keyword>
<evidence type="ECO:0000256" key="9">
    <source>
        <dbReference type="ARBA" id="ARBA00023180"/>
    </source>
</evidence>
<name>A0AAD6IZI8_DREDA</name>
<evidence type="ECO:0000313" key="12">
    <source>
        <dbReference type="EMBL" id="KAJ6260415.1"/>
    </source>
</evidence>
<dbReference type="Pfam" id="PF11051">
    <property type="entry name" value="Mannosyl_trans3"/>
    <property type="match status" value="1"/>
</dbReference>
<dbReference type="GO" id="GO:0016020">
    <property type="term" value="C:membrane"/>
    <property type="evidence" value="ECO:0007669"/>
    <property type="project" value="UniProtKB-SubCell"/>
</dbReference>
<evidence type="ECO:0008006" key="14">
    <source>
        <dbReference type="Google" id="ProtNLM"/>
    </source>
</evidence>